<accession>A0ABZ2D2F0</accession>
<dbReference type="RefSeq" id="WP_338445955.1">
    <property type="nucleotide sequence ID" value="NZ_CP144918.1"/>
</dbReference>
<dbReference type="Proteomes" id="UP001335183">
    <property type="component" value="Chromosome"/>
</dbReference>
<organism evidence="2 3">
    <name type="scientific">Pelagerythrobacter marensis</name>
    <dbReference type="NCBI Taxonomy" id="543877"/>
    <lineage>
        <taxon>Bacteria</taxon>
        <taxon>Pseudomonadati</taxon>
        <taxon>Pseudomonadota</taxon>
        <taxon>Alphaproteobacteria</taxon>
        <taxon>Sphingomonadales</taxon>
        <taxon>Erythrobacteraceae</taxon>
        <taxon>Pelagerythrobacter</taxon>
    </lineage>
</organism>
<evidence type="ECO:0000313" key="3">
    <source>
        <dbReference type="Proteomes" id="UP001335183"/>
    </source>
</evidence>
<reference evidence="2 3" key="1">
    <citation type="submission" date="2024-02" db="EMBL/GenBank/DDBJ databases">
        <title>The whole genome sequence of five bacterial samples isolated from Abu Dhabi Sabkha-shore region.</title>
        <authorList>
            <person name="Sudalaimuthuasari N."/>
            <person name="Sarfraz B."/>
            <person name="Tuyisabe J.D."/>
            <person name="Mugisha Ntwali L.D.M."/>
            <person name="Ali A.I.A.A."/>
            <person name="Almansoori S.Z.A."/>
            <person name="Alajami H.S.A."/>
            <person name="Almeqbaali A.A.S."/>
            <person name="Kundu B."/>
            <person name="Saeed E.E."/>
            <person name="Sukumarinath V."/>
            <person name="Mishra A.K."/>
            <person name="Hazzouri K.M."/>
            <person name="Almaskari R."/>
            <person name="Sharma A.K."/>
            <person name="Amiri K.M.A."/>
        </authorList>
    </citation>
    <scope>NUCLEOTIDE SEQUENCE [LARGE SCALE GENOMIC DNA]</scope>
    <source>
        <strain evidence="3">kcgeb_sd</strain>
    </source>
</reference>
<sequence length="156" mass="16358">MGTRGNRLKGEAEFTYEGETFRLSLNNRAWIEAEEVLGISMLDVIDELKATLDAGRNPKIKHMVALMFGGLVQNHPDITEGEVIDMVFSGDAAVKKGLLAAIAGAQPPDLVDDDAGGTEGNAPAPATRAGTGKTSSAPGARPASNRKGSGTKRRAR</sequence>
<evidence type="ECO:0000313" key="2">
    <source>
        <dbReference type="EMBL" id="WWA47064.1"/>
    </source>
</evidence>
<protein>
    <recommendedName>
        <fullName evidence="4">Gene transfer agent family protein</fullName>
    </recommendedName>
</protein>
<keyword evidence="3" id="KW-1185">Reference proteome</keyword>
<feature type="region of interest" description="Disordered" evidence="1">
    <location>
        <begin position="107"/>
        <end position="156"/>
    </location>
</feature>
<dbReference type="EMBL" id="CP144918">
    <property type="protein sequence ID" value="WWA47064.1"/>
    <property type="molecule type" value="Genomic_DNA"/>
</dbReference>
<evidence type="ECO:0008006" key="4">
    <source>
        <dbReference type="Google" id="ProtNLM"/>
    </source>
</evidence>
<gene>
    <name evidence="2" type="ORF">V5F89_12470</name>
</gene>
<name>A0ABZ2D2F0_9SPHN</name>
<proteinExistence type="predicted"/>
<evidence type="ECO:0000256" key="1">
    <source>
        <dbReference type="SAM" id="MobiDB-lite"/>
    </source>
</evidence>